<accession>A0A4R6V664</accession>
<gene>
    <name evidence="4" type="ORF">EDC45_2013</name>
</gene>
<evidence type="ECO:0000313" key="5">
    <source>
        <dbReference type="Proteomes" id="UP000295657"/>
    </source>
</evidence>
<dbReference type="Gene3D" id="3.40.50.1980">
    <property type="entry name" value="Nitrogenase molybdenum iron protein domain"/>
    <property type="match status" value="1"/>
</dbReference>
<keyword evidence="5" id="KW-1185">Reference proteome</keyword>
<dbReference type="OrthoDB" id="6160519at2"/>
<keyword evidence="2 3" id="KW-0732">Signal</keyword>
<dbReference type="SUPFAM" id="SSF53807">
    <property type="entry name" value="Helical backbone' metal receptor"/>
    <property type="match status" value="1"/>
</dbReference>
<dbReference type="PANTHER" id="PTHR30532">
    <property type="entry name" value="IRON III DICITRATE-BINDING PERIPLASMIC PROTEIN"/>
    <property type="match status" value="1"/>
</dbReference>
<name>A0A4R6V664_9PAST</name>
<comment type="caution">
    <text evidence="4">The sequence shown here is derived from an EMBL/GenBank/DDBJ whole genome shotgun (WGS) entry which is preliminary data.</text>
</comment>
<evidence type="ECO:0000256" key="2">
    <source>
        <dbReference type="ARBA" id="ARBA00022729"/>
    </source>
</evidence>
<dbReference type="PRINTS" id="PR01715">
    <property type="entry name" value="FERRIBNDNGPP"/>
</dbReference>
<dbReference type="AlphaFoldDB" id="A0A4R6V664"/>
<dbReference type="PANTHER" id="PTHR30532:SF1">
    <property type="entry name" value="IRON(3+)-HYDROXAMATE-BINDING PROTEIN FHUD"/>
    <property type="match status" value="1"/>
</dbReference>
<keyword evidence="1" id="KW-0813">Transport</keyword>
<dbReference type="EMBL" id="SNYQ01000012">
    <property type="protein sequence ID" value="TDQ56318.1"/>
    <property type="molecule type" value="Genomic_DNA"/>
</dbReference>
<feature type="signal peptide" evidence="3">
    <location>
        <begin position="1"/>
        <end position="20"/>
    </location>
</feature>
<evidence type="ECO:0000256" key="3">
    <source>
        <dbReference type="SAM" id="SignalP"/>
    </source>
</evidence>
<reference evidence="4 5" key="1">
    <citation type="submission" date="2019-03" db="EMBL/GenBank/DDBJ databases">
        <title>Genomic Encyclopedia of Type Strains, Phase IV (KMG-IV): sequencing the most valuable type-strain genomes for metagenomic binning, comparative biology and taxonomic classification.</title>
        <authorList>
            <person name="Goeker M."/>
        </authorList>
    </citation>
    <scope>NUCLEOTIDE SEQUENCE [LARGE SCALE GENOMIC DNA]</scope>
    <source>
        <strain evidence="4 5">DSM 28403</strain>
    </source>
</reference>
<dbReference type="InterPro" id="IPR051313">
    <property type="entry name" value="Bact_iron-sidero_bind"/>
</dbReference>
<feature type="chain" id="PRO_5020957430" evidence="3">
    <location>
        <begin position="21"/>
        <end position="289"/>
    </location>
</feature>
<evidence type="ECO:0000313" key="4">
    <source>
        <dbReference type="EMBL" id="TDQ56318.1"/>
    </source>
</evidence>
<dbReference type="Proteomes" id="UP000295657">
    <property type="component" value="Unassembled WGS sequence"/>
</dbReference>
<dbReference type="GO" id="GO:0030288">
    <property type="term" value="C:outer membrane-bounded periplasmic space"/>
    <property type="evidence" value="ECO:0007669"/>
    <property type="project" value="TreeGrafter"/>
</dbReference>
<sequence>MKMQRRYWLWLLFICSLGWAQTSDVVTPDWGIAATMGAMGHDPAASGDMRSYPLWVDEPELAHTIDWGARYYPNRELLQSLDYSMVFDLPFYFHLRPLYVHRPAYHIDFKGGDDFAEAHWQSYAEAVLQMGALMGAEANARRFINSAETRLVQWGRHILSLPSLPKRYAVVQFSDARNLRMYAQNSLFHAALEKMGLEMVSLAKGDRWGNSAMTLADLAPLPEDVCLLIIAPLSPITAAELERSYLWQRMGFREGRCVHKLPAVWVFGGMDSVLRFAKFLHQAVTEAAQ</sequence>
<proteinExistence type="predicted"/>
<evidence type="ECO:0000256" key="1">
    <source>
        <dbReference type="ARBA" id="ARBA00022448"/>
    </source>
</evidence>
<organism evidence="4 5">
    <name type="scientific">Mesocricetibacter intestinalis</name>
    <dbReference type="NCBI Taxonomy" id="1521930"/>
    <lineage>
        <taxon>Bacteria</taxon>
        <taxon>Pseudomonadati</taxon>
        <taxon>Pseudomonadota</taxon>
        <taxon>Gammaproteobacteria</taxon>
        <taxon>Pasteurellales</taxon>
        <taxon>Pasteurellaceae</taxon>
        <taxon>Mesocricetibacter</taxon>
    </lineage>
</organism>
<dbReference type="RefSeq" id="WP_133545982.1">
    <property type="nucleotide sequence ID" value="NZ_SNYQ01000012.1"/>
</dbReference>
<protein>
    <submittedName>
        <fullName evidence="4">Iron complex transport system substrate-binding protein</fullName>
    </submittedName>
</protein>